<dbReference type="RefSeq" id="WP_092872389.1">
    <property type="nucleotide sequence ID" value="NZ_FOJY01000010.1"/>
</dbReference>
<name>A0A1I0YJF7_9FIRM</name>
<dbReference type="PANTHER" id="PTHR46333:SF2">
    <property type="entry name" value="CYTOKINESIS PROTEIN 3"/>
    <property type="match status" value="1"/>
</dbReference>
<dbReference type="SMART" id="SM00460">
    <property type="entry name" value="TGc"/>
    <property type="match status" value="1"/>
</dbReference>
<dbReference type="Pfam" id="PF01841">
    <property type="entry name" value="Transglut_core"/>
    <property type="match status" value="1"/>
</dbReference>
<keyword evidence="1" id="KW-0812">Transmembrane</keyword>
<sequence length="387" mass="45220">MAKNSRRRKRCIIIFLINFFFIMVAVYFISTSVLFNKFADNVTENISNAIHEKKKVEIKSVSKGKYAYECLSKEEKTVYDEILYTLQNYGAGIEVSTKDENVISKVFEFVLKDYPEIFYTSSYNITTYSIGSTVTKLEVSPIYIMDNEEAQEVKEQVEEEAEAILSGILPDASDYEKVKYVYDYMVENINYNKEARLNQTILSVFLYKESVCQGYSKASQYLLNMLGVESVIVSGQSKDNAHAWNLIKIEDEYYYMDSTWGNTEIFKENSEYVNYKYMCMTSKELLKDHVIDDKLILPECNSTKWDYYRVSGNYYELYDEEAILKAISDAYNRGEGYISIKLGDDEEYNKALYSLFDNEKIFECDGVNQRVYFFKDSTYNILNVFLK</sequence>
<evidence type="ECO:0000313" key="4">
    <source>
        <dbReference type="Proteomes" id="UP000198838"/>
    </source>
</evidence>
<dbReference type="InterPro" id="IPR038765">
    <property type="entry name" value="Papain-like_cys_pep_sf"/>
</dbReference>
<dbReference type="OrthoDB" id="9788327at2"/>
<dbReference type="GO" id="GO:0005737">
    <property type="term" value="C:cytoplasm"/>
    <property type="evidence" value="ECO:0007669"/>
    <property type="project" value="TreeGrafter"/>
</dbReference>
<evidence type="ECO:0000259" key="2">
    <source>
        <dbReference type="SMART" id="SM00460"/>
    </source>
</evidence>
<feature type="transmembrane region" description="Helical" evidence="1">
    <location>
        <begin position="12"/>
        <end position="35"/>
    </location>
</feature>
<dbReference type="Proteomes" id="UP000198838">
    <property type="component" value="Unassembled WGS sequence"/>
</dbReference>
<dbReference type="Gene3D" id="3.10.620.30">
    <property type="match status" value="1"/>
</dbReference>
<keyword evidence="1" id="KW-1133">Transmembrane helix</keyword>
<feature type="domain" description="Transglutaminase-like" evidence="2">
    <location>
        <begin position="204"/>
        <end position="260"/>
    </location>
</feature>
<keyword evidence="4" id="KW-1185">Reference proteome</keyword>
<evidence type="ECO:0000256" key="1">
    <source>
        <dbReference type="SAM" id="Phobius"/>
    </source>
</evidence>
<dbReference type="EMBL" id="FOJY01000010">
    <property type="protein sequence ID" value="SFB12293.1"/>
    <property type="molecule type" value="Genomic_DNA"/>
</dbReference>
<dbReference type="PANTHER" id="PTHR46333">
    <property type="entry name" value="CYTOKINESIS PROTEIN 3"/>
    <property type="match status" value="1"/>
</dbReference>
<gene>
    <name evidence="3" type="ORF">SAMN05216249_1103</name>
</gene>
<keyword evidence="1" id="KW-0472">Membrane</keyword>
<dbReference type="InterPro" id="IPR052557">
    <property type="entry name" value="CAP/Cytokinesis_protein"/>
</dbReference>
<dbReference type="SUPFAM" id="SSF54001">
    <property type="entry name" value="Cysteine proteinases"/>
    <property type="match status" value="1"/>
</dbReference>
<dbReference type="STRING" id="1120918.SAMN05216249_1103"/>
<organism evidence="3 4">
    <name type="scientific">Acetitomaculum ruminis DSM 5522</name>
    <dbReference type="NCBI Taxonomy" id="1120918"/>
    <lineage>
        <taxon>Bacteria</taxon>
        <taxon>Bacillati</taxon>
        <taxon>Bacillota</taxon>
        <taxon>Clostridia</taxon>
        <taxon>Lachnospirales</taxon>
        <taxon>Lachnospiraceae</taxon>
        <taxon>Acetitomaculum</taxon>
    </lineage>
</organism>
<evidence type="ECO:0000313" key="3">
    <source>
        <dbReference type="EMBL" id="SFB12293.1"/>
    </source>
</evidence>
<dbReference type="AlphaFoldDB" id="A0A1I0YJF7"/>
<accession>A0A1I0YJF7</accession>
<proteinExistence type="predicted"/>
<protein>
    <submittedName>
        <fullName evidence="3">Transglutaminase-like superfamily protein</fullName>
    </submittedName>
</protein>
<dbReference type="InterPro" id="IPR002931">
    <property type="entry name" value="Transglutaminase-like"/>
</dbReference>
<reference evidence="3 4" key="1">
    <citation type="submission" date="2016-10" db="EMBL/GenBank/DDBJ databases">
        <authorList>
            <person name="de Groot N.N."/>
        </authorList>
    </citation>
    <scope>NUCLEOTIDE SEQUENCE [LARGE SCALE GENOMIC DNA]</scope>
    <source>
        <strain evidence="3 4">DSM 5522</strain>
    </source>
</reference>